<evidence type="ECO:0000256" key="1">
    <source>
        <dbReference type="ARBA" id="ARBA00023002"/>
    </source>
</evidence>
<protein>
    <recommendedName>
        <fullName evidence="2">Ferric reductase NAD binding domain-containing protein</fullName>
    </recommendedName>
</protein>
<sequence>LDLYWMMREKNYLLWFSKRMNQVFCVQDLDASHLDIRLGTYVTQKRKETSIHVFRRRFEKYRTDSLLYSPTTRLKNPTQFGRPDLALITEKQY</sequence>
<reference evidence="3" key="1">
    <citation type="journal article" date="2020" name="Stud. Mycol.">
        <title>101 Dothideomycetes genomes: a test case for predicting lifestyles and emergence of pathogens.</title>
        <authorList>
            <person name="Haridas S."/>
            <person name="Albert R."/>
            <person name="Binder M."/>
            <person name="Bloem J."/>
            <person name="Labutti K."/>
            <person name="Salamov A."/>
            <person name="Andreopoulos B."/>
            <person name="Baker S."/>
            <person name="Barry K."/>
            <person name="Bills G."/>
            <person name="Bluhm B."/>
            <person name="Cannon C."/>
            <person name="Castanera R."/>
            <person name="Culley D."/>
            <person name="Daum C."/>
            <person name="Ezra D."/>
            <person name="Gonzalez J."/>
            <person name="Henrissat B."/>
            <person name="Kuo A."/>
            <person name="Liang C."/>
            <person name="Lipzen A."/>
            <person name="Lutzoni F."/>
            <person name="Magnuson J."/>
            <person name="Mondo S."/>
            <person name="Nolan M."/>
            <person name="Ohm R."/>
            <person name="Pangilinan J."/>
            <person name="Park H.-J."/>
            <person name="Ramirez L."/>
            <person name="Alfaro M."/>
            <person name="Sun H."/>
            <person name="Tritt A."/>
            <person name="Yoshinaga Y."/>
            <person name="Zwiers L.-H."/>
            <person name="Turgeon B."/>
            <person name="Goodwin S."/>
            <person name="Spatafora J."/>
            <person name="Crous P."/>
            <person name="Grigoriev I."/>
        </authorList>
    </citation>
    <scope>NUCLEOTIDE SEQUENCE</scope>
    <source>
        <strain evidence="3">CBS 279.74</strain>
    </source>
</reference>
<dbReference type="Pfam" id="PF08030">
    <property type="entry name" value="NAD_binding_6"/>
    <property type="match status" value="1"/>
</dbReference>
<evidence type="ECO:0000313" key="4">
    <source>
        <dbReference type="Proteomes" id="UP000799428"/>
    </source>
</evidence>
<proteinExistence type="predicted"/>
<name>A0A6G1JS07_9PLEO</name>
<feature type="domain" description="Ferric reductase NAD binding" evidence="2">
    <location>
        <begin position="2"/>
        <end position="86"/>
    </location>
</feature>
<accession>A0A6G1JS07</accession>
<dbReference type="EMBL" id="MU005790">
    <property type="protein sequence ID" value="KAF2703062.1"/>
    <property type="molecule type" value="Genomic_DNA"/>
</dbReference>
<keyword evidence="1" id="KW-0560">Oxidoreductase</keyword>
<evidence type="ECO:0000313" key="3">
    <source>
        <dbReference type="EMBL" id="KAF2703062.1"/>
    </source>
</evidence>
<dbReference type="GO" id="GO:0016491">
    <property type="term" value="F:oxidoreductase activity"/>
    <property type="evidence" value="ECO:0007669"/>
    <property type="project" value="UniProtKB-KW"/>
</dbReference>
<gene>
    <name evidence="3" type="ORF">K504DRAFT_348974</name>
</gene>
<dbReference type="InterPro" id="IPR039261">
    <property type="entry name" value="FNR_nucleotide-bd"/>
</dbReference>
<keyword evidence="4" id="KW-1185">Reference proteome</keyword>
<dbReference type="Proteomes" id="UP000799428">
    <property type="component" value="Unassembled WGS sequence"/>
</dbReference>
<dbReference type="Gene3D" id="3.40.50.80">
    <property type="entry name" value="Nucleotide-binding domain of ferredoxin-NADP reductase (FNR) module"/>
    <property type="match status" value="1"/>
</dbReference>
<feature type="non-terminal residue" evidence="3">
    <location>
        <position position="93"/>
    </location>
</feature>
<dbReference type="OrthoDB" id="167398at2759"/>
<dbReference type="InterPro" id="IPR013121">
    <property type="entry name" value="Fe_red_NAD-bd_6"/>
</dbReference>
<evidence type="ECO:0000259" key="2">
    <source>
        <dbReference type="Pfam" id="PF08030"/>
    </source>
</evidence>
<feature type="non-terminal residue" evidence="3">
    <location>
        <position position="1"/>
    </location>
</feature>
<organism evidence="3 4">
    <name type="scientific">Pleomassaria siparia CBS 279.74</name>
    <dbReference type="NCBI Taxonomy" id="1314801"/>
    <lineage>
        <taxon>Eukaryota</taxon>
        <taxon>Fungi</taxon>
        <taxon>Dikarya</taxon>
        <taxon>Ascomycota</taxon>
        <taxon>Pezizomycotina</taxon>
        <taxon>Dothideomycetes</taxon>
        <taxon>Pleosporomycetidae</taxon>
        <taxon>Pleosporales</taxon>
        <taxon>Pleomassariaceae</taxon>
        <taxon>Pleomassaria</taxon>
    </lineage>
</organism>
<dbReference type="AlphaFoldDB" id="A0A6G1JS07"/>